<evidence type="ECO:0000256" key="3">
    <source>
        <dbReference type="ARBA" id="ARBA00035497"/>
    </source>
</evidence>
<name>A0A0G1XQE4_9BACT</name>
<reference evidence="7 8" key="1">
    <citation type="journal article" date="2015" name="Nature">
        <title>rRNA introns, odd ribosomes, and small enigmatic genomes across a large radiation of phyla.</title>
        <authorList>
            <person name="Brown C.T."/>
            <person name="Hug L.A."/>
            <person name="Thomas B.C."/>
            <person name="Sharon I."/>
            <person name="Castelle C.J."/>
            <person name="Singh A."/>
            <person name="Wilkins M.J."/>
            <person name="Williams K.H."/>
            <person name="Banfield J.F."/>
        </authorList>
    </citation>
    <scope>NUCLEOTIDE SEQUENCE [LARGE SCALE GENOMIC DNA]</scope>
</reference>
<evidence type="ECO:0000259" key="6">
    <source>
        <dbReference type="Pfam" id="PF00828"/>
    </source>
</evidence>
<dbReference type="Pfam" id="PF00828">
    <property type="entry name" value="Ribosomal_L27A"/>
    <property type="match status" value="1"/>
</dbReference>
<protein>
    <recommendedName>
        <fullName evidence="3 5">50S ribosomal protein L15</fullName>
    </recommendedName>
</protein>
<feature type="domain" description="Large ribosomal subunit protein uL15/eL18" evidence="6">
    <location>
        <begin position="29"/>
        <end position="97"/>
    </location>
</feature>
<evidence type="ECO:0000256" key="4">
    <source>
        <dbReference type="RuleBase" id="RU003888"/>
    </source>
</evidence>
<organism evidence="7 8">
    <name type="scientific">Candidatus Uhrbacteria bacterium GW2011_GWA2_52_8d</name>
    <dbReference type="NCBI Taxonomy" id="1618979"/>
    <lineage>
        <taxon>Bacteria</taxon>
        <taxon>Candidatus Uhriibacteriota</taxon>
    </lineage>
</organism>
<keyword evidence="2 4" id="KW-0687">Ribonucleoprotein</keyword>
<sequence length="99" mass="10227">MQKLGIRQVMLATPKSRGFKSNRPKAQAVNVGDLSKRFAGGAKVSPAILEKKGLIVSASLPVKILAAGKISIVITLTDCAVSSAAKEKILAAGGTVVER</sequence>
<evidence type="ECO:0000256" key="5">
    <source>
        <dbReference type="RuleBase" id="RU003889"/>
    </source>
</evidence>
<dbReference type="Proteomes" id="UP000034054">
    <property type="component" value="Unassembled WGS sequence"/>
</dbReference>
<evidence type="ECO:0000313" key="8">
    <source>
        <dbReference type="Proteomes" id="UP000034054"/>
    </source>
</evidence>
<dbReference type="InterPro" id="IPR001196">
    <property type="entry name" value="Ribosomal_uL15_CS"/>
</dbReference>
<evidence type="ECO:0000313" key="7">
    <source>
        <dbReference type="EMBL" id="KKW33488.1"/>
    </source>
</evidence>
<dbReference type="Gene3D" id="3.100.10.10">
    <property type="match status" value="1"/>
</dbReference>
<dbReference type="AlphaFoldDB" id="A0A0G1XQE4"/>
<dbReference type="GO" id="GO:0005840">
    <property type="term" value="C:ribosome"/>
    <property type="evidence" value="ECO:0007669"/>
    <property type="project" value="UniProtKB-KW"/>
</dbReference>
<comment type="caution">
    <text evidence="7">The sequence shown here is derived from an EMBL/GenBank/DDBJ whole genome shotgun (WGS) entry which is preliminary data.</text>
</comment>
<dbReference type="PROSITE" id="PS00475">
    <property type="entry name" value="RIBOSOMAL_L15"/>
    <property type="match status" value="1"/>
</dbReference>
<dbReference type="SUPFAM" id="SSF52080">
    <property type="entry name" value="Ribosomal proteins L15p and L18e"/>
    <property type="match status" value="1"/>
</dbReference>
<keyword evidence="1 4" id="KW-0689">Ribosomal protein</keyword>
<dbReference type="InterPro" id="IPR021131">
    <property type="entry name" value="Ribosomal_uL15/eL18"/>
</dbReference>
<dbReference type="EMBL" id="LCRH01000001">
    <property type="protein sequence ID" value="KKW33488.1"/>
    <property type="molecule type" value="Genomic_DNA"/>
</dbReference>
<dbReference type="GO" id="GO:1990904">
    <property type="term" value="C:ribonucleoprotein complex"/>
    <property type="evidence" value="ECO:0007669"/>
    <property type="project" value="UniProtKB-KW"/>
</dbReference>
<evidence type="ECO:0000256" key="1">
    <source>
        <dbReference type="ARBA" id="ARBA00022980"/>
    </source>
</evidence>
<gene>
    <name evidence="7" type="ORF">UY76_C0001G0007</name>
</gene>
<dbReference type="GO" id="GO:0003735">
    <property type="term" value="F:structural constituent of ribosome"/>
    <property type="evidence" value="ECO:0007669"/>
    <property type="project" value="InterPro"/>
</dbReference>
<comment type="similarity">
    <text evidence="4">Belongs to the universal ribosomal protein uL15 family.</text>
</comment>
<dbReference type="InterPro" id="IPR036227">
    <property type="entry name" value="Ribosomal_uL15/eL18_sf"/>
</dbReference>
<proteinExistence type="inferred from homology"/>
<dbReference type="GO" id="GO:0006412">
    <property type="term" value="P:translation"/>
    <property type="evidence" value="ECO:0007669"/>
    <property type="project" value="InterPro"/>
</dbReference>
<accession>A0A0G1XQE4</accession>
<evidence type="ECO:0000256" key="2">
    <source>
        <dbReference type="ARBA" id="ARBA00023274"/>
    </source>
</evidence>